<dbReference type="EMBL" id="CP063056">
    <property type="protein sequence ID" value="QPB43228.1"/>
    <property type="molecule type" value="Genomic_DNA"/>
</dbReference>
<evidence type="ECO:0000313" key="1">
    <source>
        <dbReference type="EMBL" id="QPB43228.1"/>
    </source>
</evidence>
<proteinExistence type="predicted"/>
<name>A0ABX6UZ11_9PAST</name>
<evidence type="ECO:0008006" key="3">
    <source>
        <dbReference type="Google" id="ProtNLM"/>
    </source>
</evidence>
<sequence>MIPYKPGDLSDKVVESFAGTHDLIGGQVWRFYDKDGNTAEKDPIAQVRADITTVVAITVAAPFALSDVMSSDMVEVLMKIGGQ</sequence>
<keyword evidence="2" id="KW-1185">Reference proteome</keyword>
<dbReference type="RefSeq" id="WP_194812802.1">
    <property type="nucleotide sequence ID" value="NZ_CP063056.1"/>
</dbReference>
<gene>
    <name evidence="1" type="ORF">IHV77_03740</name>
</gene>
<evidence type="ECO:0000313" key="2">
    <source>
        <dbReference type="Proteomes" id="UP000663069"/>
    </source>
</evidence>
<dbReference type="Proteomes" id="UP000663069">
    <property type="component" value="Chromosome"/>
</dbReference>
<reference evidence="1 2" key="1">
    <citation type="submission" date="2020-10" db="EMBL/GenBank/DDBJ databases">
        <title>Genome Sequencing of Rodentibacter spp. strain DSM111151.</title>
        <authorList>
            <person name="Benga L."/>
            <person name="Lautwein T."/>
        </authorList>
    </citation>
    <scope>NUCLEOTIDE SEQUENCE [LARGE SCALE GENOMIC DNA]</scope>
    <source>
        <strain evidence="1 2">DSM 111151</strain>
    </source>
</reference>
<accession>A0ABX6UZ11</accession>
<protein>
    <recommendedName>
        <fullName evidence="3">Phage tail protein</fullName>
    </recommendedName>
</protein>
<organism evidence="1 2">
    <name type="scientific">Rodentibacter haemolyticus</name>
    <dbReference type="NCBI Taxonomy" id="2778911"/>
    <lineage>
        <taxon>Bacteria</taxon>
        <taxon>Pseudomonadati</taxon>
        <taxon>Pseudomonadota</taxon>
        <taxon>Gammaproteobacteria</taxon>
        <taxon>Pasteurellales</taxon>
        <taxon>Pasteurellaceae</taxon>
        <taxon>Rodentibacter</taxon>
    </lineage>
</organism>